<dbReference type="EMBL" id="BMAV01001849">
    <property type="protein sequence ID" value="GFY40326.1"/>
    <property type="molecule type" value="Genomic_DNA"/>
</dbReference>
<sequence>MVNIIISKNKKEKTENLQVHIPCQVRTVKVFTEDTVGTLCPMSPLMECRNGTPSGTRSSMTPAVNKILSWIDHQIFPPEEEEGLINRSFRHVVDLKEGRRFLLISSERRFINRLGSLKTPIL</sequence>
<protein>
    <submittedName>
        <fullName evidence="1">Uncharacterized protein</fullName>
    </submittedName>
</protein>
<evidence type="ECO:0000313" key="1">
    <source>
        <dbReference type="EMBL" id="GFY40326.1"/>
    </source>
</evidence>
<keyword evidence="2" id="KW-1185">Reference proteome</keyword>
<dbReference type="AlphaFoldDB" id="A0A8X6WUN0"/>
<reference evidence="1" key="1">
    <citation type="submission" date="2020-08" db="EMBL/GenBank/DDBJ databases">
        <title>Multicomponent nature underlies the extraordinary mechanical properties of spider dragline silk.</title>
        <authorList>
            <person name="Kono N."/>
            <person name="Nakamura H."/>
            <person name="Mori M."/>
            <person name="Yoshida Y."/>
            <person name="Ohtoshi R."/>
            <person name="Malay A.D."/>
            <person name="Moran D.A.P."/>
            <person name="Tomita M."/>
            <person name="Numata K."/>
            <person name="Arakawa K."/>
        </authorList>
    </citation>
    <scope>NUCLEOTIDE SEQUENCE</scope>
</reference>
<organism evidence="1 2">
    <name type="scientific">Trichonephila inaurata madagascariensis</name>
    <dbReference type="NCBI Taxonomy" id="2747483"/>
    <lineage>
        <taxon>Eukaryota</taxon>
        <taxon>Metazoa</taxon>
        <taxon>Ecdysozoa</taxon>
        <taxon>Arthropoda</taxon>
        <taxon>Chelicerata</taxon>
        <taxon>Arachnida</taxon>
        <taxon>Araneae</taxon>
        <taxon>Araneomorphae</taxon>
        <taxon>Entelegynae</taxon>
        <taxon>Araneoidea</taxon>
        <taxon>Nephilidae</taxon>
        <taxon>Trichonephila</taxon>
        <taxon>Trichonephila inaurata</taxon>
    </lineage>
</organism>
<proteinExistence type="predicted"/>
<comment type="caution">
    <text evidence="1">The sequence shown here is derived from an EMBL/GenBank/DDBJ whole genome shotgun (WGS) entry which is preliminary data.</text>
</comment>
<gene>
    <name evidence="1" type="ORF">TNIN_277511</name>
</gene>
<name>A0A8X6WUN0_9ARAC</name>
<evidence type="ECO:0000313" key="2">
    <source>
        <dbReference type="Proteomes" id="UP000886998"/>
    </source>
</evidence>
<accession>A0A8X6WUN0</accession>
<dbReference type="Proteomes" id="UP000886998">
    <property type="component" value="Unassembled WGS sequence"/>
</dbReference>
<dbReference type="OrthoDB" id="6445080at2759"/>